<reference evidence="1 2" key="1">
    <citation type="journal article" date="2024" name="BMC Genomics">
        <title>De novo assembly and annotation of Popillia japonica's genome with initial clues to its potential as an invasive pest.</title>
        <authorList>
            <person name="Cucini C."/>
            <person name="Boschi S."/>
            <person name="Funari R."/>
            <person name="Cardaioli E."/>
            <person name="Iannotti N."/>
            <person name="Marturano G."/>
            <person name="Paoli F."/>
            <person name="Bruttini M."/>
            <person name="Carapelli A."/>
            <person name="Frati F."/>
            <person name="Nardi F."/>
        </authorList>
    </citation>
    <scope>NUCLEOTIDE SEQUENCE [LARGE SCALE GENOMIC DNA]</scope>
    <source>
        <strain evidence="1">DMR45628</strain>
    </source>
</reference>
<protein>
    <submittedName>
        <fullName evidence="1">Uncharacterized protein</fullName>
    </submittedName>
</protein>
<dbReference type="Proteomes" id="UP001458880">
    <property type="component" value="Unassembled WGS sequence"/>
</dbReference>
<accession>A0AAW1KRY8</accession>
<dbReference type="EMBL" id="JASPKY010000180">
    <property type="protein sequence ID" value="KAK9723425.1"/>
    <property type="molecule type" value="Genomic_DNA"/>
</dbReference>
<evidence type="ECO:0000313" key="1">
    <source>
        <dbReference type="EMBL" id="KAK9723425.1"/>
    </source>
</evidence>
<keyword evidence="2" id="KW-1185">Reference proteome</keyword>
<name>A0AAW1KRY8_POPJA</name>
<dbReference type="AlphaFoldDB" id="A0AAW1KRY8"/>
<evidence type="ECO:0000313" key="2">
    <source>
        <dbReference type="Proteomes" id="UP001458880"/>
    </source>
</evidence>
<gene>
    <name evidence="1" type="ORF">QE152_g19206</name>
</gene>
<sequence>MNRADLDVRNEDVDDLIASHSEPLTNDELIEIQDANTTNTEDNKRMFPMKSDVHKYEEELTDLERT</sequence>
<organism evidence="1 2">
    <name type="scientific">Popillia japonica</name>
    <name type="common">Japanese beetle</name>
    <dbReference type="NCBI Taxonomy" id="7064"/>
    <lineage>
        <taxon>Eukaryota</taxon>
        <taxon>Metazoa</taxon>
        <taxon>Ecdysozoa</taxon>
        <taxon>Arthropoda</taxon>
        <taxon>Hexapoda</taxon>
        <taxon>Insecta</taxon>
        <taxon>Pterygota</taxon>
        <taxon>Neoptera</taxon>
        <taxon>Endopterygota</taxon>
        <taxon>Coleoptera</taxon>
        <taxon>Polyphaga</taxon>
        <taxon>Scarabaeiformia</taxon>
        <taxon>Scarabaeidae</taxon>
        <taxon>Rutelinae</taxon>
        <taxon>Popillia</taxon>
    </lineage>
</organism>
<comment type="caution">
    <text evidence="1">The sequence shown here is derived from an EMBL/GenBank/DDBJ whole genome shotgun (WGS) entry which is preliminary data.</text>
</comment>
<proteinExistence type="predicted"/>